<proteinExistence type="predicted"/>
<dbReference type="HOGENOM" id="CLU_422125_0_0_1"/>
<reference evidence="2 3" key="1">
    <citation type="submission" date="2015-01" db="EMBL/GenBank/DDBJ databases">
        <title>The Genome Sequence of Capronia semiimmersa CBS27337.</title>
        <authorList>
            <consortium name="The Broad Institute Genomics Platform"/>
            <person name="Cuomo C."/>
            <person name="de Hoog S."/>
            <person name="Gorbushina A."/>
            <person name="Stielow B."/>
            <person name="Teixiera M."/>
            <person name="Abouelleil A."/>
            <person name="Chapman S.B."/>
            <person name="Priest M."/>
            <person name="Young S.K."/>
            <person name="Wortman J."/>
            <person name="Nusbaum C."/>
            <person name="Birren B."/>
        </authorList>
    </citation>
    <scope>NUCLEOTIDE SEQUENCE [LARGE SCALE GENOMIC DNA]</scope>
    <source>
        <strain evidence="2 3">CBS 27337</strain>
    </source>
</reference>
<accession>A0A0D2DLQ9</accession>
<keyword evidence="3" id="KW-1185">Reference proteome</keyword>
<feature type="compositionally biased region" description="Polar residues" evidence="1">
    <location>
        <begin position="130"/>
        <end position="141"/>
    </location>
</feature>
<evidence type="ECO:0000313" key="2">
    <source>
        <dbReference type="EMBL" id="KIW63327.1"/>
    </source>
</evidence>
<protein>
    <submittedName>
        <fullName evidence="2">Uncharacterized protein</fullName>
    </submittedName>
</protein>
<sequence length="623" mass="69187">MAVLDENSAQFEFATFNSLRIDAHRPASSKAPFLFIVKTPTSDTLSRSTTRSAAASINSHAQRWAQEMAVSQSANGSASRREIDTPAFEKCMMRCRVSRLLEDPNKPVKSKRSGSGKRASRPTEKRSKRLTPQPSEKAGTTSEKDPSTSPEAEPRPRAEFSEDEISQTAPLLSPGPSRFSVWDPFDSTSLANDGDVQPILQYYLSFALLSTPKGDDGQKPPDGALIQHFSSINAIIQGCMHKSVHMYALLAATASRMRRVSGVSFRADNGPEIYLHKALQCLRMLLDNSQSAVEDRQIILDIYYLSVCGWYMERYGESKTHFDVLKHFWKTLTPGQSTLDQYIYDLLSYNTIFLEADATKVLDSAGLDRFSHLPGHGTIANPLAWHPKHPVSVRHCSALPLTLEQAAYSPDLRGVVQELPRLLLLHNNLAQNPALLPPEREWVRSKSRSLVLRLLELPSYGGELCCRLTLVILLRWIFKTSSSANGSPADADSDISVDLGLVTQRLKRQLQYEILLPSNEISPVALGSGAAAGAGHSPPQIWTGKSNHLLLWVLITGLFGARLTDQKDEYDWFWSRIKALMRLLEVSTMSRLRNLVTSFGFVEGMLDDQRIDGVLADERPNAA</sequence>
<evidence type="ECO:0000256" key="1">
    <source>
        <dbReference type="SAM" id="MobiDB-lite"/>
    </source>
</evidence>
<dbReference type="AlphaFoldDB" id="A0A0D2DLQ9"/>
<dbReference type="STRING" id="5601.A0A0D2DLQ9"/>
<feature type="compositionally biased region" description="Basic residues" evidence="1">
    <location>
        <begin position="108"/>
        <end position="120"/>
    </location>
</feature>
<feature type="region of interest" description="Disordered" evidence="1">
    <location>
        <begin position="102"/>
        <end position="177"/>
    </location>
</feature>
<dbReference type="Proteomes" id="UP000054266">
    <property type="component" value="Unassembled WGS sequence"/>
</dbReference>
<name>A0A0D2DLQ9_9EURO</name>
<dbReference type="EMBL" id="KN846962">
    <property type="protein sequence ID" value="KIW63327.1"/>
    <property type="molecule type" value="Genomic_DNA"/>
</dbReference>
<feature type="compositionally biased region" description="Basic and acidic residues" evidence="1">
    <location>
        <begin position="142"/>
        <end position="160"/>
    </location>
</feature>
<evidence type="ECO:0000313" key="3">
    <source>
        <dbReference type="Proteomes" id="UP000054266"/>
    </source>
</evidence>
<organism evidence="2 3">
    <name type="scientific">Phialophora macrospora</name>
    <dbReference type="NCBI Taxonomy" id="1851006"/>
    <lineage>
        <taxon>Eukaryota</taxon>
        <taxon>Fungi</taxon>
        <taxon>Dikarya</taxon>
        <taxon>Ascomycota</taxon>
        <taxon>Pezizomycotina</taxon>
        <taxon>Eurotiomycetes</taxon>
        <taxon>Chaetothyriomycetidae</taxon>
        <taxon>Chaetothyriales</taxon>
        <taxon>Herpotrichiellaceae</taxon>
        <taxon>Phialophora</taxon>
    </lineage>
</organism>
<gene>
    <name evidence="2" type="ORF">PV04_10181</name>
</gene>